<dbReference type="OrthoDB" id="9768004at2"/>
<dbReference type="AlphaFoldDB" id="A0A1H3GKB8"/>
<accession>A0A1H3GKB8</accession>
<dbReference type="PANTHER" id="PTHR23150">
    <property type="entry name" value="SULFATASE MODIFYING FACTOR 1, 2"/>
    <property type="match status" value="1"/>
</dbReference>
<dbReference type="SUPFAM" id="SSF53335">
    <property type="entry name" value="S-adenosyl-L-methionine-dependent methyltransferases"/>
    <property type="match status" value="1"/>
</dbReference>
<dbReference type="NCBIfam" id="TIGR04345">
    <property type="entry name" value="ovoA_Cterm"/>
    <property type="match status" value="1"/>
</dbReference>
<dbReference type="InterPro" id="IPR024775">
    <property type="entry name" value="DinB-like"/>
</dbReference>
<dbReference type="InterPro" id="IPR029063">
    <property type="entry name" value="SAM-dependent_MTases_sf"/>
</dbReference>
<reference evidence="6 7" key="1">
    <citation type="submission" date="2016-10" db="EMBL/GenBank/DDBJ databases">
        <authorList>
            <person name="de Groot N.N."/>
        </authorList>
    </citation>
    <scope>NUCLEOTIDE SEQUENCE [LARGE SCALE GENOMIC DNA]</scope>
    <source>
        <strain evidence="6 7">Nm1</strain>
    </source>
</reference>
<dbReference type="SUPFAM" id="SSF56436">
    <property type="entry name" value="C-type lectin-like"/>
    <property type="match status" value="1"/>
</dbReference>
<dbReference type="InterPro" id="IPR027577">
    <property type="entry name" value="OvoA_Nterm"/>
</dbReference>
<evidence type="ECO:0000256" key="2">
    <source>
        <dbReference type="ARBA" id="ARBA00023004"/>
    </source>
</evidence>
<dbReference type="FunFam" id="3.90.1580.10:FF:000006">
    <property type="entry name" value="Generic methyltransferase, putative"/>
    <property type="match status" value="1"/>
</dbReference>
<evidence type="ECO:0000256" key="1">
    <source>
        <dbReference type="ARBA" id="ARBA00023002"/>
    </source>
</evidence>
<dbReference type="CDD" id="cd02440">
    <property type="entry name" value="AdoMet_MTases"/>
    <property type="match status" value="1"/>
</dbReference>
<keyword evidence="1" id="KW-0560">Oxidoreductase</keyword>
<dbReference type="Pfam" id="PF12867">
    <property type="entry name" value="DinB_2"/>
    <property type="match status" value="1"/>
</dbReference>
<dbReference type="InterPro" id="IPR051043">
    <property type="entry name" value="Sulfatase_Mod_Factor_Kinase"/>
</dbReference>
<dbReference type="InterPro" id="IPR016187">
    <property type="entry name" value="CTDL_fold"/>
</dbReference>
<dbReference type="InterPro" id="IPR042095">
    <property type="entry name" value="SUMF_sf"/>
</dbReference>
<gene>
    <name evidence="6" type="ORF">SAMN05421881_101556</name>
</gene>
<dbReference type="EMBL" id="FNOY01000015">
    <property type="protein sequence ID" value="SDY03547.1"/>
    <property type="molecule type" value="Genomic_DNA"/>
</dbReference>
<keyword evidence="2" id="KW-0408">Iron</keyword>
<dbReference type="STRING" id="44576.SAMN05421881_101556"/>
<proteinExistence type="predicted"/>
<dbReference type="RefSeq" id="WP_090413110.1">
    <property type="nucleotide sequence ID" value="NZ_FNOY01000015.1"/>
</dbReference>
<dbReference type="Pfam" id="PF03781">
    <property type="entry name" value="FGE-sulfatase"/>
    <property type="match status" value="1"/>
</dbReference>
<dbReference type="NCBIfam" id="TIGR04344">
    <property type="entry name" value="ovoA_Nterm"/>
    <property type="match status" value="1"/>
</dbReference>
<dbReference type="Gene3D" id="3.40.50.150">
    <property type="entry name" value="Vaccinia Virus protein VP39"/>
    <property type="match status" value="1"/>
</dbReference>
<dbReference type="Pfam" id="PF13489">
    <property type="entry name" value="Methyltransf_23"/>
    <property type="match status" value="1"/>
</dbReference>
<dbReference type="PANTHER" id="PTHR23150:SF26">
    <property type="entry name" value="GENERIC METHYLTRANSFERASE"/>
    <property type="match status" value="1"/>
</dbReference>
<feature type="domain" description="DinB-like" evidence="5">
    <location>
        <begin position="30"/>
        <end position="165"/>
    </location>
</feature>
<organism evidence="6 7">
    <name type="scientific">Nitrosomonas halophila</name>
    <dbReference type="NCBI Taxonomy" id="44576"/>
    <lineage>
        <taxon>Bacteria</taxon>
        <taxon>Pseudomonadati</taxon>
        <taxon>Pseudomonadota</taxon>
        <taxon>Betaproteobacteria</taxon>
        <taxon>Nitrosomonadales</taxon>
        <taxon>Nitrosomonadaceae</taxon>
        <taxon>Nitrosomonas</taxon>
    </lineage>
</organism>
<name>A0A1H3GKB8_9PROT</name>
<dbReference type="GO" id="GO:0120147">
    <property type="term" value="F:formylglycine-generating oxidase activity"/>
    <property type="evidence" value="ECO:0007669"/>
    <property type="project" value="TreeGrafter"/>
</dbReference>
<dbReference type="InterPro" id="IPR034660">
    <property type="entry name" value="DinB/YfiT-like"/>
</dbReference>
<dbReference type="Gene3D" id="3.90.1580.10">
    <property type="entry name" value="paralog of FGE (formylglycine-generating enzyme)"/>
    <property type="match status" value="1"/>
</dbReference>
<evidence type="ECO:0000313" key="6">
    <source>
        <dbReference type="EMBL" id="SDY03547.1"/>
    </source>
</evidence>
<sequence>MSPKNDLFQRTPLLDGESIDTTREVLRAYFHTTLDRYEQLFETLRSQEAYYVKPIILRHPLIFYLGHTATFFTNKLVLAGLFAERINPKLESMFAVGVDEMSWDDLDTTHYDWPTVEEVMAYRRTMRARVDQLITTMPLKLPVSWDSPWWAIVMGVEHERIHLETSSVLIRQHNPAYVQPHPAWQPCRTSGSAPENQMVGVQAGKVKIGKSKNDPYYGWDNEYGHHEAEIPAFQASRYLVSNQEFLAFVEAKGYESDACWEEEGLAWKQHTQVTCPTFWVRKGAQWWLRLMTEEVPMPWDWPVEVNYHEAKAFCNWKARATGQPVRLPTEDEWYRLYDVAGLSEVLADTPAEGNIHLDYYASSCPVNEFQQGDFFDIVGNVWQWTETPTYPFAGFDVHPLYDDFTTPTFDDRHNLIKGGSWIACGNESLKSARYAFRRHFFQHAGFRYVISDAPATLASSHYETDKLLSEYAEFHYGDNYYDVPNFPAALAKLAISAMGGRPAHKALDLGCASGRATFELARHFEHVTGVDFSARFINQGVQLAQHGVLRYTLTDEGELVFYRERSLANLGLENAKHKVEFFQGDACNLKPILTGYDLILAANLIDRLYDPSKFLSMIHERLNSGGLLLIASPYTWLEEHTKRENWVGGFKRDGESFGTLDGLKEILGKHFRLIQGPLEVPFVIRETRRKFQHTLSEATIWEKID</sequence>
<keyword evidence="7" id="KW-1185">Reference proteome</keyword>
<comment type="pathway">
    <text evidence="3">Amino-acid biosynthesis; ergothioneine biosynthesis.</text>
</comment>
<evidence type="ECO:0000259" key="4">
    <source>
        <dbReference type="Pfam" id="PF03781"/>
    </source>
</evidence>
<evidence type="ECO:0000313" key="7">
    <source>
        <dbReference type="Proteomes" id="UP000198640"/>
    </source>
</evidence>
<dbReference type="SUPFAM" id="SSF109854">
    <property type="entry name" value="DinB/YfiT-like putative metalloenzymes"/>
    <property type="match status" value="1"/>
</dbReference>
<protein>
    <submittedName>
        <fullName evidence="6">5-histidylcysteine sulfoxide synthase/putative 4-mercaptohistidine N1-methyltranferase</fullName>
    </submittedName>
</protein>
<dbReference type="InterPro" id="IPR027625">
    <property type="entry name" value="OvoA_Cterm"/>
</dbReference>
<evidence type="ECO:0000259" key="5">
    <source>
        <dbReference type="Pfam" id="PF12867"/>
    </source>
</evidence>
<evidence type="ECO:0000256" key="3">
    <source>
        <dbReference type="ARBA" id="ARBA00037882"/>
    </source>
</evidence>
<dbReference type="Proteomes" id="UP000198640">
    <property type="component" value="Unassembled WGS sequence"/>
</dbReference>
<dbReference type="InterPro" id="IPR005532">
    <property type="entry name" value="SUMF_dom"/>
</dbReference>
<feature type="domain" description="Sulfatase-modifying factor enzyme-like" evidence="4">
    <location>
        <begin position="196"/>
        <end position="449"/>
    </location>
</feature>